<name>A0A2T6C628_9FLAO</name>
<dbReference type="Proteomes" id="UP000244090">
    <property type="component" value="Unassembled WGS sequence"/>
</dbReference>
<evidence type="ECO:0008006" key="3">
    <source>
        <dbReference type="Google" id="ProtNLM"/>
    </source>
</evidence>
<sequence length="127" mass="14836">MNQSIIRPEKIRVDIENLEYWKTGTYTGVDYKYNGKPFTGFAVLGYYNNGQIEGEWEYHDGEKLGWEIDYYENGNIKEKTLTYGATSIVFYEYDEQGNIIDHGFVAPKTIYNECARLIGMQEIEEDD</sequence>
<proteinExistence type="predicted"/>
<reference evidence="1 2" key="1">
    <citation type="submission" date="2018-04" db="EMBL/GenBank/DDBJ databases">
        <title>Genomic Encyclopedia of Archaeal and Bacterial Type Strains, Phase II (KMG-II): from individual species to whole genera.</title>
        <authorList>
            <person name="Goeker M."/>
        </authorList>
    </citation>
    <scope>NUCLEOTIDE SEQUENCE [LARGE SCALE GENOMIC DNA]</scope>
    <source>
        <strain evidence="1 2">DSM 25731</strain>
    </source>
</reference>
<dbReference type="OrthoDB" id="1355029at2"/>
<dbReference type="EMBL" id="QBKT01000001">
    <property type="protein sequence ID" value="PTX63779.1"/>
    <property type="molecule type" value="Genomic_DNA"/>
</dbReference>
<organism evidence="1 2">
    <name type="scientific">Kordia periserrulae</name>
    <dbReference type="NCBI Taxonomy" id="701523"/>
    <lineage>
        <taxon>Bacteria</taxon>
        <taxon>Pseudomonadati</taxon>
        <taxon>Bacteroidota</taxon>
        <taxon>Flavobacteriia</taxon>
        <taxon>Flavobacteriales</taxon>
        <taxon>Flavobacteriaceae</taxon>
        <taxon>Kordia</taxon>
    </lineage>
</organism>
<dbReference type="AlphaFoldDB" id="A0A2T6C628"/>
<dbReference type="Gene3D" id="3.90.930.1">
    <property type="match status" value="1"/>
</dbReference>
<keyword evidence="2" id="KW-1185">Reference proteome</keyword>
<evidence type="ECO:0000313" key="2">
    <source>
        <dbReference type="Proteomes" id="UP000244090"/>
    </source>
</evidence>
<gene>
    <name evidence="1" type="ORF">C8N46_101385</name>
</gene>
<evidence type="ECO:0000313" key="1">
    <source>
        <dbReference type="EMBL" id="PTX63779.1"/>
    </source>
</evidence>
<dbReference type="RefSeq" id="WP_108113152.1">
    <property type="nucleotide sequence ID" value="NZ_QBKT01000001.1"/>
</dbReference>
<accession>A0A2T6C628</accession>
<protein>
    <recommendedName>
        <fullName evidence="3">MORN repeat protein</fullName>
    </recommendedName>
</protein>
<comment type="caution">
    <text evidence="1">The sequence shown here is derived from an EMBL/GenBank/DDBJ whole genome shotgun (WGS) entry which is preliminary data.</text>
</comment>